<feature type="transmembrane region" description="Helical" evidence="5">
    <location>
        <begin position="154"/>
        <end position="176"/>
    </location>
</feature>
<dbReference type="Proteomes" id="UP001174208">
    <property type="component" value="Unassembled WGS sequence"/>
</dbReference>
<evidence type="ECO:0000256" key="4">
    <source>
        <dbReference type="SAM" id="MobiDB-lite"/>
    </source>
</evidence>
<feature type="compositionally biased region" description="Low complexity" evidence="4">
    <location>
        <begin position="8"/>
        <end position="25"/>
    </location>
</feature>
<dbReference type="Pfam" id="PF04024">
    <property type="entry name" value="PspC"/>
    <property type="match status" value="1"/>
</dbReference>
<organism evidence="7 8">
    <name type="scientific">Leifsonia williamsii</name>
    <dbReference type="NCBI Taxonomy" id="3035919"/>
    <lineage>
        <taxon>Bacteria</taxon>
        <taxon>Bacillati</taxon>
        <taxon>Actinomycetota</taxon>
        <taxon>Actinomycetes</taxon>
        <taxon>Micrococcales</taxon>
        <taxon>Microbacteriaceae</taxon>
        <taxon>Leifsonia</taxon>
    </lineage>
</organism>
<evidence type="ECO:0000256" key="5">
    <source>
        <dbReference type="SAM" id="Phobius"/>
    </source>
</evidence>
<keyword evidence="5" id="KW-1133">Transmembrane helix</keyword>
<evidence type="ECO:0000313" key="8">
    <source>
        <dbReference type="Proteomes" id="UP001174208"/>
    </source>
</evidence>
<sequence length="417" mass="43293">MTPTASVAGGAPRPEPRAPLGRPRAPLARPRDCVIGGVSVAVADHLGWPVAAVRWIFAGSSLLGGAGVLLYLWLWALTTLRPASADDPAEGVRRRVHVPWVLGVAGAVSGVVTVVLVASGAGGSGVGALAATILLIVAAVSWDQLVEDDSMMPAPLTATAFRLTAGAFLVGLALLLGVLQNGAGTGPLWLGIVAAAFAGAAVLVAPWALRLWRELIAERTARIKEEQRAEMAAHLHDSVLQTLALIQNRAGAASEVGRIARAQERELRDWLYADAAHSPERDEADLAAELHAAAAALEVDHAVHFDIVTVGEPVRGAPPELAAAAREAMLNAARHAGGEVSVYVESASGSADVFVRDRGPGFDVEALPEGRLGVRESIIGRMRRAGGRATVTRRPTGTEVHLGIEIQPSDDSGSETP</sequence>
<dbReference type="EMBL" id="JAROCF010000001">
    <property type="protein sequence ID" value="MDN4614195.1"/>
    <property type="molecule type" value="Genomic_DNA"/>
</dbReference>
<keyword evidence="3" id="KW-0902">Two-component regulatory system</keyword>
<dbReference type="PANTHER" id="PTHR24421">
    <property type="entry name" value="NITRATE/NITRITE SENSOR PROTEIN NARX-RELATED"/>
    <property type="match status" value="1"/>
</dbReference>
<dbReference type="InterPro" id="IPR007168">
    <property type="entry name" value="Phageshock_PspC_N"/>
</dbReference>
<dbReference type="RefSeq" id="WP_301212637.1">
    <property type="nucleotide sequence ID" value="NZ_JAROCF010000001.1"/>
</dbReference>
<dbReference type="SUPFAM" id="SSF55874">
    <property type="entry name" value="ATPase domain of HSP90 chaperone/DNA topoisomerase II/histidine kinase"/>
    <property type="match status" value="1"/>
</dbReference>
<feature type="region of interest" description="Disordered" evidence="4">
    <location>
        <begin position="1"/>
        <end position="25"/>
    </location>
</feature>
<evidence type="ECO:0000259" key="6">
    <source>
        <dbReference type="Pfam" id="PF04024"/>
    </source>
</evidence>
<feature type="transmembrane region" description="Helical" evidence="5">
    <location>
        <begin position="124"/>
        <end position="142"/>
    </location>
</feature>
<protein>
    <submittedName>
        <fullName evidence="7">ATP-binding protein</fullName>
    </submittedName>
</protein>
<keyword evidence="5" id="KW-0472">Membrane</keyword>
<dbReference type="GO" id="GO:0005524">
    <property type="term" value="F:ATP binding"/>
    <property type="evidence" value="ECO:0007669"/>
    <property type="project" value="UniProtKB-KW"/>
</dbReference>
<dbReference type="Gene3D" id="3.30.565.10">
    <property type="entry name" value="Histidine kinase-like ATPase, C-terminal domain"/>
    <property type="match status" value="1"/>
</dbReference>
<feature type="transmembrane region" description="Helical" evidence="5">
    <location>
        <begin position="98"/>
        <end position="118"/>
    </location>
</feature>
<keyword evidence="7" id="KW-0067">ATP-binding</keyword>
<gene>
    <name evidence="7" type="ORF">P5G50_06980</name>
</gene>
<keyword evidence="8" id="KW-1185">Reference proteome</keyword>
<feature type="transmembrane region" description="Helical" evidence="5">
    <location>
        <begin position="188"/>
        <end position="209"/>
    </location>
</feature>
<feature type="transmembrane region" description="Helical" evidence="5">
    <location>
        <begin position="55"/>
        <end position="77"/>
    </location>
</feature>
<proteinExistence type="predicted"/>
<accession>A0ABT8K9R8</accession>
<dbReference type="InterPro" id="IPR050482">
    <property type="entry name" value="Sensor_HK_TwoCompSys"/>
</dbReference>
<reference evidence="7" key="1">
    <citation type="submission" date="2023-06" db="EMBL/GenBank/DDBJ databases">
        <title>MT1 and MT2 Draft Genomes of Novel Species.</title>
        <authorList>
            <person name="Venkateswaran K."/>
        </authorList>
    </citation>
    <scope>NUCLEOTIDE SEQUENCE</scope>
    <source>
        <strain evidence="7">F6_8S_P_1B</strain>
    </source>
</reference>
<keyword evidence="5" id="KW-0812">Transmembrane</keyword>
<dbReference type="InterPro" id="IPR036890">
    <property type="entry name" value="HATPase_C_sf"/>
</dbReference>
<evidence type="ECO:0000256" key="2">
    <source>
        <dbReference type="ARBA" id="ARBA00022777"/>
    </source>
</evidence>
<evidence type="ECO:0000256" key="3">
    <source>
        <dbReference type="ARBA" id="ARBA00023012"/>
    </source>
</evidence>
<comment type="caution">
    <text evidence="7">The sequence shown here is derived from an EMBL/GenBank/DDBJ whole genome shotgun (WGS) entry which is preliminary data.</text>
</comment>
<dbReference type="PANTHER" id="PTHR24421:SF61">
    <property type="entry name" value="OXYGEN SENSOR HISTIDINE KINASE NREB"/>
    <property type="match status" value="1"/>
</dbReference>
<keyword evidence="2" id="KW-0418">Kinase</keyword>
<keyword evidence="7" id="KW-0547">Nucleotide-binding</keyword>
<name>A0ABT8K9R8_9MICO</name>
<evidence type="ECO:0000256" key="1">
    <source>
        <dbReference type="ARBA" id="ARBA00022679"/>
    </source>
</evidence>
<keyword evidence="1" id="KW-0808">Transferase</keyword>
<evidence type="ECO:0000313" key="7">
    <source>
        <dbReference type="EMBL" id="MDN4614195.1"/>
    </source>
</evidence>
<feature type="domain" description="Phage shock protein PspC N-terminal" evidence="6">
    <location>
        <begin position="27"/>
        <end position="77"/>
    </location>
</feature>